<keyword evidence="4" id="KW-0479">Metal-binding</keyword>
<dbReference type="PANTHER" id="PTHR43768">
    <property type="entry name" value="TREHALOSE 6-PHOSPHATE PHOSPHATASE"/>
    <property type="match status" value="1"/>
</dbReference>
<dbReference type="UniPathway" id="UPA00299"/>
<dbReference type="EMBL" id="JMIW01000001">
    <property type="protein sequence ID" value="KEO91143.1"/>
    <property type="molecule type" value="Genomic_DNA"/>
</dbReference>
<comment type="catalytic activity">
    <reaction evidence="4">
        <text>alpha,alpha-trehalose 6-phosphate + H2O = alpha,alpha-trehalose + phosphate</text>
        <dbReference type="Rhea" id="RHEA:23420"/>
        <dbReference type="ChEBI" id="CHEBI:15377"/>
        <dbReference type="ChEBI" id="CHEBI:16551"/>
        <dbReference type="ChEBI" id="CHEBI:43474"/>
        <dbReference type="ChEBI" id="CHEBI:58429"/>
        <dbReference type="EC" id="3.1.3.12"/>
    </reaction>
</comment>
<comment type="caution">
    <text evidence="5">The sequence shown here is derived from an EMBL/GenBank/DDBJ whole genome shotgun (WGS) entry which is preliminary data.</text>
</comment>
<dbReference type="eggNOG" id="COG1877">
    <property type="taxonomic scope" value="Bacteria"/>
</dbReference>
<dbReference type="GO" id="GO:0046872">
    <property type="term" value="F:metal ion binding"/>
    <property type="evidence" value="ECO:0007669"/>
    <property type="project" value="UniProtKB-KW"/>
</dbReference>
<evidence type="ECO:0000313" key="6">
    <source>
        <dbReference type="Proteomes" id="UP000027647"/>
    </source>
</evidence>
<comment type="similarity">
    <text evidence="2 4">Belongs to the trehalose phosphatase family.</text>
</comment>
<keyword evidence="6" id="KW-1185">Reference proteome</keyword>
<dbReference type="STRING" id="1044.EH31_00330"/>
<keyword evidence="3 4" id="KW-0378">Hydrolase</keyword>
<proteinExistence type="inferred from homology"/>
<dbReference type="RefSeq" id="WP_034957388.1">
    <property type="nucleotide sequence ID" value="NZ_JMIW01000001.1"/>
</dbReference>
<comment type="cofactor">
    <cofactor evidence="4">
        <name>Mg(2+)</name>
        <dbReference type="ChEBI" id="CHEBI:18420"/>
    </cofactor>
</comment>
<dbReference type="SUPFAM" id="SSF56784">
    <property type="entry name" value="HAD-like"/>
    <property type="match status" value="1"/>
</dbReference>
<dbReference type="GO" id="GO:0004805">
    <property type="term" value="F:trehalose-phosphatase activity"/>
    <property type="evidence" value="ECO:0007669"/>
    <property type="project" value="UniProtKB-EC"/>
</dbReference>
<gene>
    <name evidence="5" type="ORF">EH31_00330</name>
</gene>
<dbReference type="AlphaFoldDB" id="A0A074MH22"/>
<evidence type="ECO:0000256" key="4">
    <source>
        <dbReference type="RuleBase" id="RU361117"/>
    </source>
</evidence>
<dbReference type="GO" id="GO:0005992">
    <property type="term" value="P:trehalose biosynthetic process"/>
    <property type="evidence" value="ECO:0007669"/>
    <property type="project" value="UniProtKB-UniPathway"/>
</dbReference>
<evidence type="ECO:0000313" key="5">
    <source>
        <dbReference type="EMBL" id="KEO91143.1"/>
    </source>
</evidence>
<dbReference type="InterPro" id="IPR006379">
    <property type="entry name" value="HAD-SF_hydro_IIB"/>
</dbReference>
<dbReference type="InterPro" id="IPR023214">
    <property type="entry name" value="HAD_sf"/>
</dbReference>
<accession>A0A074MH22</accession>
<dbReference type="Proteomes" id="UP000027647">
    <property type="component" value="Unassembled WGS sequence"/>
</dbReference>
<sequence>MHSTLAQSAPPALTSIAKGKELALFLDFDGTLVEIADGPDEIAPIAGLADRLARLADRFDGRCALVSGRGIDNIEHHLGTVSIAIAGSHGSDIRFASGKGMGQGARSLPSEIEAELRAFSHEHGVEYEHKSHGGALHYRRNPEMGERAVTFAKELAAKHGWKAQGGKCVIEILEKGSDKGSAVRSFMKDAPFAGSCPIFIGDDLTDEAGFAACQELGGVGILVGKRADTCAGYRLADVSSVHNWLEIE</sequence>
<dbReference type="Pfam" id="PF02358">
    <property type="entry name" value="Trehalose_PPase"/>
    <property type="match status" value="1"/>
</dbReference>
<dbReference type="Gene3D" id="3.30.70.1020">
    <property type="entry name" value="Trehalose-6-phosphate phosphatase related protein, domain 2"/>
    <property type="match status" value="1"/>
</dbReference>
<organism evidence="5 6">
    <name type="scientific">Erythrobacter longus</name>
    <dbReference type="NCBI Taxonomy" id="1044"/>
    <lineage>
        <taxon>Bacteria</taxon>
        <taxon>Pseudomonadati</taxon>
        <taxon>Pseudomonadota</taxon>
        <taxon>Alphaproteobacteria</taxon>
        <taxon>Sphingomonadales</taxon>
        <taxon>Erythrobacteraceae</taxon>
        <taxon>Erythrobacter/Porphyrobacter group</taxon>
        <taxon>Erythrobacter</taxon>
    </lineage>
</organism>
<reference evidence="5 6" key="1">
    <citation type="submission" date="2014-04" db="EMBL/GenBank/DDBJ databases">
        <title>A comprehensive comparison of genomes of Erythrobacter spp. strains.</title>
        <authorList>
            <person name="Zheng Q."/>
        </authorList>
    </citation>
    <scope>NUCLEOTIDE SEQUENCE [LARGE SCALE GENOMIC DNA]</scope>
    <source>
        <strain evidence="5 6">DSM 6997</strain>
    </source>
</reference>
<dbReference type="OrthoDB" id="9814913at2"/>
<evidence type="ECO:0000256" key="1">
    <source>
        <dbReference type="ARBA" id="ARBA00005199"/>
    </source>
</evidence>
<comment type="function">
    <text evidence="4">Removes the phosphate from trehalose 6-phosphate to produce free trehalose.</text>
</comment>
<keyword evidence="4" id="KW-0460">Magnesium</keyword>
<dbReference type="NCBIfam" id="TIGR00685">
    <property type="entry name" value="T6PP"/>
    <property type="match status" value="1"/>
</dbReference>
<dbReference type="InterPro" id="IPR044651">
    <property type="entry name" value="OTSB-like"/>
</dbReference>
<protein>
    <recommendedName>
        <fullName evidence="4">Trehalose 6-phosphate phosphatase</fullName>
        <ecNumber evidence="4">3.1.3.12</ecNumber>
    </recommendedName>
</protein>
<evidence type="ECO:0000256" key="3">
    <source>
        <dbReference type="ARBA" id="ARBA00022801"/>
    </source>
</evidence>
<dbReference type="InterPro" id="IPR003337">
    <property type="entry name" value="Trehalose_PPase"/>
</dbReference>
<evidence type="ECO:0000256" key="2">
    <source>
        <dbReference type="ARBA" id="ARBA00008770"/>
    </source>
</evidence>
<comment type="pathway">
    <text evidence="1 4">Glycan biosynthesis; trehalose biosynthesis.</text>
</comment>
<dbReference type="PANTHER" id="PTHR43768:SF3">
    <property type="entry name" value="TREHALOSE 6-PHOSPHATE PHOSPHATASE"/>
    <property type="match status" value="1"/>
</dbReference>
<dbReference type="Gene3D" id="3.40.50.1000">
    <property type="entry name" value="HAD superfamily/HAD-like"/>
    <property type="match status" value="1"/>
</dbReference>
<name>A0A074MH22_ERYLO</name>
<dbReference type="EC" id="3.1.3.12" evidence="4"/>
<dbReference type="InterPro" id="IPR036412">
    <property type="entry name" value="HAD-like_sf"/>
</dbReference>
<dbReference type="NCBIfam" id="TIGR01484">
    <property type="entry name" value="HAD-SF-IIB"/>
    <property type="match status" value="1"/>
</dbReference>